<evidence type="ECO:0000313" key="4">
    <source>
        <dbReference type="EMBL" id="MCR6096153.1"/>
    </source>
</evidence>
<keyword evidence="5" id="KW-1185">Reference proteome</keyword>
<dbReference type="GO" id="GO:0042276">
    <property type="term" value="P:error-prone translesion synthesis"/>
    <property type="evidence" value="ECO:0007669"/>
    <property type="project" value="TreeGrafter"/>
</dbReference>
<comment type="cofactor">
    <cofactor evidence="2">
        <name>Mg(2+)</name>
        <dbReference type="ChEBI" id="CHEBI:18420"/>
    </cofactor>
    <text evidence="2">Binds 2 magnesium ions per subunit.</text>
</comment>
<dbReference type="InterPro" id="IPR043502">
    <property type="entry name" value="DNA/RNA_pol_sf"/>
</dbReference>
<gene>
    <name evidence="2" type="primary">dinB</name>
    <name evidence="4" type="ORF">HXA33_06290</name>
</gene>
<feature type="domain" description="UmuC" evidence="3">
    <location>
        <begin position="5"/>
        <end position="190"/>
    </location>
</feature>
<keyword evidence="2" id="KW-0234">DNA repair</keyword>
<dbReference type="SUPFAM" id="SSF56672">
    <property type="entry name" value="DNA/RNA polymerases"/>
    <property type="match status" value="1"/>
</dbReference>
<keyword evidence="2" id="KW-0239">DNA-directed DNA polymerase</keyword>
<dbReference type="PANTHER" id="PTHR11076:SF35">
    <property type="entry name" value="DNA REPAIR PROTEIN HOMOLOG YOBH"/>
    <property type="match status" value="1"/>
</dbReference>
<proteinExistence type="inferred from homology"/>
<feature type="active site" evidence="2">
    <location>
        <position position="106"/>
    </location>
</feature>
<keyword evidence="2" id="KW-0227">DNA damage</keyword>
<dbReference type="Gene3D" id="3.30.1490.100">
    <property type="entry name" value="DNA polymerase, Y-family, little finger domain"/>
    <property type="match status" value="1"/>
</dbReference>
<feature type="binding site" evidence="2">
    <location>
        <position position="105"/>
    </location>
    <ligand>
        <name>Mg(2+)</name>
        <dbReference type="ChEBI" id="CHEBI:18420"/>
    </ligand>
</feature>
<dbReference type="CDD" id="cd01700">
    <property type="entry name" value="PolY_Pol_V_umuC"/>
    <property type="match status" value="1"/>
</dbReference>
<dbReference type="GO" id="GO:0006281">
    <property type="term" value="P:DNA repair"/>
    <property type="evidence" value="ECO:0007669"/>
    <property type="project" value="UniProtKB-UniRule"/>
</dbReference>
<comment type="similarity">
    <text evidence="1 2">Belongs to the DNA polymerase type-Y family.</text>
</comment>
<comment type="catalytic activity">
    <reaction evidence="2">
        <text>DNA(n) + a 2'-deoxyribonucleoside 5'-triphosphate = DNA(n+1) + diphosphate</text>
        <dbReference type="Rhea" id="RHEA:22508"/>
        <dbReference type="Rhea" id="RHEA-COMP:17339"/>
        <dbReference type="Rhea" id="RHEA-COMP:17340"/>
        <dbReference type="ChEBI" id="CHEBI:33019"/>
        <dbReference type="ChEBI" id="CHEBI:61560"/>
        <dbReference type="ChEBI" id="CHEBI:173112"/>
        <dbReference type="EC" id="2.7.7.7"/>
    </reaction>
</comment>
<keyword evidence="2" id="KW-0235">DNA replication</keyword>
<dbReference type="HAMAP" id="MF_01113">
    <property type="entry name" value="DNApol_IV"/>
    <property type="match status" value="1"/>
</dbReference>
<dbReference type="Gene3D" id="3.40.1170.60">
    <property type="match status" value="1"/>
</dbReference>
<reference evidence="4" key="1">
    <citation type="submission" date="2020-06" db="EMBL/GenBank/DDBJ databases">
        <title>Insight into the genomes of haloalkaliphilic bacilli from Kenyan soda lakes.</title>
        <authorList>
            <person name="Mwirichia R."/>
            <person name="Villamizar G.C."/>
            <person name="Poehlein A."/>
            <person name="Mugweru J."/>
            <person name="Kipnyargis A."/>
            <person name="Kiplimo D."/>
            <person name="Orwa P."/>
            <person name="Daniel R."/>
        </authorList>
    </citation>
    <scope>NUCLEOTIDE SEQUENCE</scope>
    <source>
        <strain evidence="4">B1096_S55</strain>
    </source>
</reference>
<name>A0A9Q4FYV9_SALAG</name>
<dbReference type="SUPFAM" id="SSF100879">
    <property type="entry name" value="Lesion bypass DNA polymerase (Y-family), little finger domain"/>
    <property type="match status" value="1"/>
</dbReference>
<dbReference type="GO" id="GO:0003684">
    <property type="term" value="F:damaged DNA binding"/>
    <property type="evidence" value="ECO:0007669"/>
    <property type="project" value="InterPro"/>
</dbReference>
<dbReference type="PANTHER" id="PTHR11076">
    <property type="entry name" value="DNA REPAIR POLYMERASE UMUC / TRANSFERASE FAMILY MEMBER"/>
    <property type="match status" value="1"/>
</dbReference>
<dbReference type="PROSITE" id="PS50173">
    <property type="entry name" value="UMUC"/>
    <property type="match status" value="1"/>
</dbReference>
<dbReference type="GO" id="GO:0003887">
    <property type="term" value="F:DNA-directed DNA polymerase activity"/>
    <property type="evidence" value="ECO:0007669"/>
    <property type="project" value="UniProtKB-UniRule"/>
</dbReference>
<dbReference type="NCBIfam" id="NF002848">
    <property type="entry name" value="PRK03103.1"/>
    <property type="match status" value="1"/>
</dbReference>
<dbReference type="Gene3D" id="3.30.70.270">
    <property type="match status" value="1"/>
</dbReference>
<dbReference type="InterPro" id="IPR050116">
    <property type="entry name" value="DNA_polymerase-Y"/>
</dbReference>
<dbReference type="Pfam" id="PF11799">
    <property type="entry name" value="IMS_C"/>
    <property type="match status" value="1"/>
</dbReference>
<dbReference type="GO" id="GO:0000287">
    <property type="term" value="F:magnesium ion binding"/>
    <property type="evidence" value="ECO:0007669"/>
    <property type="project" value="UniProtKB-UniRule"/>
</dbReference>
<keyword evidence="2" id="KW-0963">Cytoplasm</keyword>
<keyword evidence="2 4" id="KW-0808">Transferase</keyword>
<dbReference type="Proteomes" id="UP001057753">
    <property type="component" value="Unassembled WGS sequence"/>
</dbReference>
<feature type="site" description="Substrate discrimination" evidence="2">
    <location>
        <position position="14"/>
    </location>
</feature>
<feature type="binding site" evidence="2">
    <location>
        <position position="9"/>
    </location>
    <ligand>
        <name>Mg(2+)</name>
        <dbReference type="ChEBI" id="CHEBI:18420"/>
    </ligand>
</feature>
<dbReference type="AlphaFoldDB" id="A0A9Q4FYV9"/>
<evidence type="ECO:0000256" key="1">
    <source>
        <dbReference type="ARBA" id="ARBA00010945"/>
    </source>
</evidence>
<dbReference type="GO" id="GO:0009432">
    <property type="term" value="P:SOS response"/>
    <property type="evidence" value="ECO:0007669"/>
    <property type="project" value="TreeGrafter"/>
</dbReference>
<protein>
    <recommendedName>
        <fullName evidence="2">DNA polymerase IV</fullName>
        <shortName evidence="2">Pol IV</shortName>
        <ecNumber evidence="2">2.7.7.7</ecNumber>
    </recommendedName>
</protein>
<sequence>MKKVIFLVDMQSFFASVEKAKYYHHLNQPLVVSGDPERRSGVILAACPLAKQAGIKNGERLWEAREKCPNLISVPPHMQEYIDNSLAITDILKSITDLVEPYSIDEQFMDVTYSQKLFGTPEDIARHIQHEIYLKLRVFARVGISENKVLAKMACDTFSKHKPNGIFHLKKDEIENVLWPLPIEKLFRAGSKMVRHLQRRAIRTIGDLALTDVAKIKKEWGIHGQVLWMNAHGIDYSPVSLSTTDGQKGIGNGMTLPRDYHEITDIKVVLLELCEEVCRRARHAHVMGQTVTLGVTGSSYNIKTGFHRQITIPDPTNITLETYCFACELFETFWDGQPIRRLHVSLTNLVSDDSIQLSLFKEKRPDQIKLGYETDKILTKYGKTSLVRASSLLASSQAKDRAAKIGGHYK</sequence>
<keyword evidence="2" id="KW-0238">DNA-binding</keyword>
<comment type="subunit">
    <text evidence="2">Monomer.</text>
</comment>
<comment type="function">
    <text evidence="2">Poorly processive, error-prone DNA polymerase involved in untargeted mutagenesis. Copies undamaged DNA at stalled replication forks, which arise in vivo from mismatched or misaligned primer ends. These misaligned primers can be extended by PolIV. Exhibits no 3'-5' exonuclease (proofreading) activity. May be involved in translesional synthesis, in conjunction with the beta clamp from PolIII.</text>
</comment>
<evidence type="ECO:0000259" key="3">
    <source>
        <dbReference type="PROSITE" id="PS50173"/>
    </source>
</evidence>
<comment type="caution">
    <text evidence="4">The sequence shown here is derived from an EMBL/GenBank/DDBJ whole genome shotgun (WGS) entry which is preliminary data.</text>
</comment>
<dbReference type="InterPro" id="IPR036775">
    <property type="entry name" value="DNA_pol_Y-fam_lit_finger_sf"/>
</dbReference>
<dbReference type="GO" id="GO:0006261">
    <property type="term" value="P:DNA-templated DNA replication"/>
    <property type="evidence" value="ECO:0007669"/>
    <property type="project" value="UniProtKB-UniRule"/>
</dbReference>
<keyword evidence="2" id="KW-0460">Magnesium</keyword>
<dbReference type="InterPro" id="IPR001126">
    <property type="entry name" value="UmuC"/>
</dbReference>
<dbReference type="Pfam" id="PF00817">
    <property type="entry name" value="IMS"/>
    <property type="match status" value="1"/>
</dbReference>
<dbReference type="Gene3D" id="1.10.150.20">
    <property type="entry name" value="5' to 3' exonuclease, C-terminal subdomain"/>
    <property type="match status" value="1"/>
</dbReference>
<dbReference type="InterPro" id="IPR043128">
    <property type="entry name" value="Rev_trsase/Diguanyl_cyclase"/>
</dbReference>
<dbReference type="GO" id="GO:0005829">
    <property type="term" value="C:cytosol"/>
    <property type="evidence" value="ECO:0007669"/>
    <property type="project" value="TreeGrafter"/>
</dbReference>
<accession>A0A9Q4FYV9</accession>
<organism evidence="4 5">
    <name type="scientific">Salipaludibacillus agaradhaerens</name>
    <name type="common">Bacillus agaradhaerens</name>
    <dbReference type="NCBI Taxonomy" id="76935"/>
    <lineage>
        <taxon>Bacteria</taxon>
        <taxon>Bacillati</taxon>
        <taxon>Bacillota</taxon>
        <taxon>Bacilli</taxon>
        <taxon>Bacillales</taxon>
        <taxon>Bacillaceae</taxon>
    </lineage>
</organism>
<keyword evidence="2" id="KW-0515">Mutator protein</keyword>
<dbReference type="EMBL" id="JABXYM010000001">
    <property type="protein sequence ID" value="MCR6096153.1"/>
    <property type="molecule type" value="Genomic_DNA"/>
</dbReference>
<comment type="subcellular location">
    <subcellularLocation>
        <location evidence="2">Cytoplasm</location>
    </subcellularLocation>
</comment>
<keyword evidence="2 4" id="KW-0548">Nucleotidyltransferase</keyword>
<dbReference type="InterPro" id="IPR017961">
    <property type="entry name" value="DNA_pol_Y-fam_little_finger"/>
</dbReference>
<evidence type="ECO:0000313" key="5">
    <source>
        <dbReference type="Proteomes" id="UP001057753"/>
    </source>
</evidence>
<evidence type="ECO:0000256" key="2">
    <source>
        <dbReference type="HAMAP-Rule" id="MF_01113"/>
    </source>
</evidence>
<dbReference type="EC" id="2.7.7.7" evidence="2"/>
<keyword evidence="2" id="KW-0479">Metal-binding</keyword>
<dbReference type="InterPro" id="IPR022880">
    <property type="entry name" value="DNApol_IV"/>
</dbReference>